<dbReference type="Gene3D" id="3.90.550.10">
    <property type="entry name" value="Spore Coat Polysaccharide Biosynthesis Protein SpsA, Chain A"/>
    <property type="match status" value="1"/>
</dbReference>
<keyword evidence="3" id="KW-1185">Reference proteome</keyword>
<dbReference type="Proteomes" id="UP000414233">
    <property type="component" value="Unassembled WGS sequence"/>
</dbReference>
<dbReference type="EMBL" id="CABPRZ010000007">
    <property type="protein sequence ID" value="VVE02475.1"/>
    <property type="molecule type" value="Genomic_DNA"/>
</dbReference>
<gene>
    <name evidence="2" type="ORF">PTE30175_02135</name>
</gene>
<evidence type="ECO:0000313" key="3">
    <source>
        <dbReference type="Proteomes" id="UP000414233"/>
    </source>
</evidence>
<dbReference type="Pfam" id="PF00535">
    <property type="entry name" value="Glycos_transf_2"/>
    <property type="match status" value="1"/>
</dbReference>
<dbReference type="PANTHER" id="PTHR43685">
    <property type="entry name" value="GLYCOSYLTRANSFERASE"/>
    <property type="match status" value="1"/>
</dbReference>
<dbReference type="RefSeq" id="WP_150697030.1">
    <property type="nucleotide sequence ID" value="NZ_CABPRZ010000007.1"/>
</dbReference>
<dbReference type="CDD" id="cd00761">
    <property type="entry name" value="Glyco_tranf_GTA_type"/>
    <property type="match status" value="1"/>
</dbReference>
<dbReference type="OrthoDB" id="9781367at2"/>
<accession>A0A5E4UU87</accession>
<organism evidence="2 3">
    <name type="scientific">Pandoraea terrae</name>
    <dbReference type="NCBI Taxonomy" id="1537710"/>
    <lineage>
        <taxon>Bacteria</taxon>
        <taxon>Pseudomonadati</taxon>
        <taxon>Pseudomonadota</taxon>
        <taxon>Betaproteobacteria</taxon>
        <taxon>Burkholderiales</taxon>
        <taxon>Burkholderiaceae</taxon>
        <taxon>Pandoraea</taxon>
    </lineage>
</organism>
<protein>
    <submittedName>
        <fullName evidence="2">Glycosyltransferase group 2</fullName>
    </submittedName>
</protein>
<dbReference type="AlphaFoldDB" id="A0A5E4UU87"/>
<name>A0A5E4UU87_9BURK</name>
<evidence type="ECO:0000313" key="2">
    <source>
        <dbReference type="EMBL" id="VVE02475.1"/>
    </source>
</evidence>
<sequence>MTLPLVTVIIPTCRRASMVRRAVLTALAQDYPHVEILVIDDNTQAHEQRAVRQVLADFGEAVTVMPNTRRKGACGARNTGILCARGEFVAFLDDDDGWLPGKLRQQVALLERAPLAGAYCDFIDVGFGHARRCRTRHPLLTRTLALRGECPTSTSLVMVRTAVLKNAGLFDESLASFQDFDMWLRCLSFGDFGCVGEALATFVQHHGDRTSVNLERRAAGLAAIEAKWGKEMSEHADFREFRRRVTVAALIENGKAALGRGYFTALRFFGRAFAADRFSIHAGFWFAVGLLGARWGRALYGRSLKLRRVETASVPA</sequence>
<reference evidence="2 3" key="1">
    <citation type="submission" date="2019-08" db="EMBL/GenBank/DDBJ databases">
        <authorList>
            <person name="Peeters C."/>
        </authorList>
    </citation>
    <scope>NUCLEOTIDE SEQUENCE [LARGE SCALE GENOMIC DNA]</scope>
    <source>
        <strain evidence="2 3">LMG 30175</strain>
    </source>
</reference>
<proteinExistence type="predicted"/>
<dbReference type="SUPFAM" id="SSF53448">
    <property type="entry name" value="Nucleotide-diphospho-sugar transferases"/>
    <property type="match status" value="1"/>
</dbReference>
<dbReference type="InterPro" id="IPR001173">
    <property type="entry name" value="Glyco_trans_2-like"/>
</dbReference>
<dbReference type="GO" id="GO:0016740">
    <property type="term" value="F:transferase activity"/>
    <property type="evidence" value="ECO:0007669"/>
    <property type="project" value="UniProtKB-KW"/>
</dbReference>
<feature type="domain" description="Glycosyltransferase 2-like" evidence="1">
    <location>
        <begin position="7"/>
        <end position="128"/>
    </location>
</feature>
<dbReference type="InterPro" id="IPR029044">
    <property type="entry name" value="Nucleotide-diphossugar_trans"/>
</dbReference>
<dbReference type="InterPro" id="IPR050834">
    <property type="entry name" value="Glycosyltransf_2"/>
</dbReference>
<keyword evidence="2" id="KW-0808">Transferase</keyword>
<evidence type="ECO:0000259" key="1">
    <source>
        <dbReference type="Pfam" id="PF00535"/>
    </source>
</evidence>
<dbReference type="PANTHER" id="PTHR43685:SF11">
    <property type="entry name" value="GLYCOSYLTRANSFERASE TAGX-RELATED"/>
    <property type="match status" value="1"/>
</dbReference>